<keyword evidence="3" id="KW-0804">Transcription</keyword>
<organism evidence="5 6">
    <name type="scientific">Paenibacillus rhizosphaerae</name>
    <dbReference type="NCBI Taxonomy" id="297318"/>
    <lineage>
        <taxon>Bacteria</taxon>
        <taxon>Bacillati</taxon>
        <taxon>Bacillota</taxon>
        <taxon>Bacilli</taxon>
        <taxon>Bacillales</taxon>
        <taxon>Paenibacillaceae</taxon>
        <taxon>Paenibacillus</taxon>
    </lineage>
</organism>
<dbReference type="EMBL" id="MRTP01000020">
    <property type="protein sequence ID" value="OMF46896.1"/>
    <property type="molecule type" value="Genomic_DNA"/>
</dbReference>
<evidence type="ECO:0000256" key="1">
    <source>
        <dbReference type="ARBA" id="ARBA00023015"/>
    </source>
</evidence>
<dbReference type="PROSITE" id="PS50943">
    <property type="entry name" value="HTH_CROC1"/>
    <property type="match status" value="1"/>
</dbReference>
<dbReference type="SUPFAM" id="SSF47413">
    <property type="entry name" value="lambda repressor-like DNA-binding domains"/>
    <property type="match status" value="1"/>
</dbReference>
<reference evidence="5 6" key="1">
    <citation type="submission" date="2016-11" db="EMBL/GenBank/DDBJ databases">
        <title>Paenibacillus species isolates.</title>
        <authorList>
            <person name="Beno S.M."/>
        </authorList>
    </citation>
    <scope>NUCLEOTIDE SEQUENCE [LARGE SCALE GENOMIC DNA]</scope>
    <source>
        <strain evidence="5 6">FSL R5-0378</strain>
    </source>
</reference>
<evidence type="ECO:0000259" key="4">
    <source>
        <dbReference type="PROSITE" id="PS50943"/>
    </source>
</evidence>
<dbReference type="Proteomes" id="UP000187172">
    <property type="component" value="Unassembled WGS sequence"/>
</dbReference>
<keyword evidence="6" id="KW-1185">Reference proteome</keyword>
<dbReference type="GO" id="GO:0003677">
    <property type="term" value="F:DNA binding"/>
    <property type="evidence" value="ECO:0007669"/>
    <property type="project" value="UniProtKB-KW"/>
</dbReference>
<dbReference type="RefSeq" id="WP_076176618.1">
    <property type="nucleotide sequence ID" value="NZ_MRTP01000020.1"/>
</dbReference>
<dbReference type="GO" id="GO:0003700">
    <property type="term" value="F:DNA-binding transcription factor activity"/>
    <property type="evidence" value="ECO:0007669"/>
    <property type="project" value="TreeGrafter"/>
</dbReference>
<evidence type="ECO:0000256" key="3">
    <source>
        <dbReference type="ARBA" id="ARBA00023163"/>
    </source>
</evidence>
<protein>
    <submittedName>
        <fullName evidence="5">Transcriptional regulator</fullName>
    </submittedName>
</protein>
<keyword evidence="1" id="KW-0805">Transcription regulation</keyword>
<dbReference type="Gene3D" id="1.10.260.40">
    <property type="entry name" value="lambda repressor-like DNA-binding domains"/>
    <property type="match status" value="1"/>
</dbReference>
<name>A0A1R1E501_9BACL</name>
<accession>A0A1R1E501</accession>
<evidence type="ECO:0000313" key="5">
    <source>
        <dbReference type="EMBL" id="OMF46896.1"/>
    </source>
</evidence>
<dbReference type="SMART" id="SM00530">
    <property type="entry name" value="HTH_XRE"/>
    <property type="match status" value="1"/>
</dbReference>
<dbReference type="PANTHER" id="PTHR46797">
    <property type="entry name" value="HTH-TYPE TRANSCRIPTIONAL REGULATOR"/>
    <property type="match status" value="1"/>
</dbReference>
<dbReference type="InterPro" id="IPR001387">
    <property type="entry name" value="Cro/C1-type_HTH"/>
</dbReference>
<dbReference type="InterPro" id="IPR050807">
    <property type="entry name" value="TransReg_Diox_bact_type"/>
</dbReference>
<dbReference type="GO" id="GO:0005829">
    <property type="term" value="C:cytosol"/>
    <property type="evidence" value="ECO:0007669"/>
    <property type="project" value="TreeGrafter"/>
</dbReference>
<dbReference type="STRING" id="297318.BK138_32915"/>
<evidence type="ECO:0000256" key="2">
    <source>
        <dbReference type="ARBA" id="ARBA00023125"/>
    </source>
</evidence>
<dbReference type="AlphaFoldDB" id="A0A1R1E501"/>
<gene>
    <name evidence="5" type="ORF">BK138_32915</name>
</gene>
<dbReference type="InterPro" id="IPR010982">
    <property type="entry name" value="Lambda_DNA-bd_dom_sf"/>
</dbReference>
<dbReference type="PANTHER" id="PTHR46797:SF23">
    <property type="entry name" value="HTH-TYPE TRANSCRIPTIONAL REGULATOR SUTR"/>
    <property type="match status" value="1"/>
</dbReference>
<dbReference type="CDD" id="cd00093">
    <property type="entry name" value="HTH_XRE"/>
    <property type="match status" value="1"/>
</dbReference>
<proteinExistence type="predicted"/>
<dbReference type="Pfam" id="PF01381">
    <property type="entry name" value="HTH_3"/>
    <property type="match status" value="1"/>
</dbReference>
<evidence type="ECO:0000313" key="6">
    <source>
        <dbReference type="Proteomes" id="UP000187172"/>
    </source>
</evidence>
<sequence length="118" mass="13520">MSDILKLVGARIKDLRKLRGLSQEALAEKAGFNISYIGFIERAERNISMRNLGKIASALDVGVYELFTYLKEQEELPEESTLKEVVSMLRERDPKDIEMVRNILIEIFQRMDGNSKKG</sequence>
<keyword evidence="2" id="KW-0238">DNA-binding</keyword>
<feature type="domain" description="HTH cro/C1-type" evidence="4">
    <location>
        <begin position="12"/>
        <end position="66"/>
    </location>
</feature>
<comment type="caution">
    <text evidence="5">The sequence shown here is derived from an EMBL/GenBank/DDBJ whole genome shotgun (WGS) entry which is preliminary data.</text>
</comment>